<feature type="transmembrane region" description="Helical" evidence="1">
    <location>
        <begin position="65"/>
        <end position="86"/>
    </location>
</feature>
<evidence type="ECO:0000313" key="2">
    <source>
        <dbReference type="EMBL" id="PCD00408.1"/>
    </source>
</evidence>
<gene>
    <name evidence="2" type="ORF">CO192_04270</name>
    <name evidence="3" type="ORF">EAO82_01235</name>
</gene>
<keyword evidence="1" id="KW-0812">Transmembrane</keyword>
<dbReference type="Proteomes" id="UP000243750">
    <property type="component" value="Unassembled WGS sequence"/>
</dbReference>
<keyword evidence="5" id="KW-1185">Reference proteome</keyword>
<feature type="transmembrane region" description="Helical" evidence="1">
    <location>
        <begin position="98"/>
        <end position="115"/>
    </location>
</feature>
<evidence type="ECO:0000313" key="4">
    <source>
        <dbReference type="Proteomes" id="UP000243750"/>
    </source>
</evidence>
<evidence type="ECO:0000313" key="3">
    <source>
        <dbReference type="EMBL" id="QFY55111.1"/>
    </source>
</evidence>
<organism evidence="2 4">
    <name type="scientific">Halopseudomonas pelagia</name>
    <dbReference type="NCBI Taxonomy" id="553151"/>
    <lineage>
        <taxon>Bacteria</taxon>
        <taxon>Pseudomonadati</taxon>
        <taxon>Pseudomonadota</taxon>
        <taxon>Gammaproteobacteria</taxon>
        <taxon>Pseudomonadales</taxon>
        <taxon>Pseudomonadaceae</taxon>
        <taxon>Halopseudomonas</taxon>
    </lineage>
</organism>
<evidence type="ECO:0000313" key="5">
    <source>
        <dbReference type="Proteomes" id="UP000344571"/>
    </source>
</evidence>
<name>A0AA91U4G6_9GAMM</name>
<sequence>MDDSLWTALTALPPAVWLRDYFLAYLLVNAAHIAGLGMLLGSIITLDLRLLGLFRQAPLQPLAHVLSRTAASGLALAIFTGIWLFLVNAPEYVNNSAFLSKLLLVSLAIANATFLHSRRHWRLALQEGRANLPVRIHALISLLLWPAALVAGRWIGFL</sequence>
<dbReference type="Proteomes" id="UP000344571">
    <property type="component" value="Chromosome"/>
</dbReference>
<protein>
    <submittedName>
        <fullName evidence="2">DUF2214 domain-containing protein</fullName>
    </submittedName>
</protein>
<dbReference type="AlphaFoldDB" id="A0AA91U4G6"/>
<keyword evidence="1" id="KW-0472">Membrane</keyword>
<dbReference type="EMBL" id="NWMT01000063">
    <property type="protein sequence ID" value="PCD00408.1"/>
    <property type="molecule type" value="Genomic_DNA"/>
</dbReference>
<dbReference type="RefSeq" id="WP_096345363.1">
    <property type="nucleotide sequence ID" value="NZ_CP033116.1"/>
</dbReference>
<accession>A0AA91U4G6</accession>
<evidence type="ECO:0000256" key="1">
    <source>
        <dbReference type="SAM" id="Phobius"/>
    </source>
</evidence>
<keyword evidence="1" id="KW-1133">Transmembrane helix</keyword>
<reference evidence="2 4" key="1">
    <citation type="submission" date="2017-09" db="EMBL/GenBank/DDBJ databases">
        <title>Bacterial and phytoplankton interrelationship in Kongsfjorden, an Arctic fjord.</title>
        <authorList>
            <person name="Sinha R."/>
            <person name="Krishnan K."/>
        </authorList>
    </citation>
    <scope>NUCLEOTIDE SEQUENCE [LARGE SCALE GENOMIC DNA]</scope>
    <source>
        <strain evidence="2 4">58</strain>
    </source>
</reference>
<proteinExistence type="predicted"/>
<reference evidence="3 5" key="2">
    <citation type="submission" date="2018-10" db="EMBL/GenBank/DDBJ databases">
        <title>Complete genome sequence of Pseudomonas pelagia strain Kongs-67.</title>
        <authorList>
            <person name="Sinha R.K."/>
            <person name="Krishnan K."/>
        </authorList>
    </citation>
    <scope>NUCLEOTIDE SEQUENCE [LARGE SCALE GENOMIC DNA]</scope>
    <source>
        <strain evidence="3 5">Kongs-67</strain>
    </source>
</reference>
<feature type="transmembrane region" description="Helical" evidence="1">
    <location>
        <begin position="22"/>
        <end position="44"/>
    </location>
</feature>
<feature type="transmembrane region" description="Helical" evidence="1">
    <location>
        <begin position="136"/>
        <end position="155"/>
    </location>
</feature>
<dbReference type="EMBL" id="CP033116">
    <property type="protein sequence ID" value="QFY55111.1"/>
    <property type="molecule type" value="Genomic_DNA"/>
</dbReference>